<feature type="non-terminal residue" evidence="1">
    <location>
        <position position="1"/>
    </location>
</feature>
<sequence length="51" mass="5782">YYLGSKVVRLVRAKQAPKRKSSLDTLIEVVQKELLRVNEQANAISPTKLQT</sequence>
<proteinExistence type="predicted"/>
<evidence type="ECO:0000313" key="1">
    <source>
        <dbReference type="EMBL" id="CAF5157730.1"/>
    </source>
</evidence>
<dbReference type="AlphaFoldDB" id="A0A822H2Z5"/>
<accession>A0A822H2Z5</accession>
<organism evidence="1 2">
    <name type="scientific">Rotaria socialis</name>
    <dbReference type="NCBI Taxonomy" id="392032"/>
    <lineage>
        <taxon>Eukaryota</taxon>
        <taxon>Metazoa</taxon>
        <taxon>Spiralia</taxon>
        <taxon>Gnathifera</taxon>
        <taxon>Rotifera</taxon>
        <taxon>Eurotatoria</taxon>
        <taxon>Bdelloidea</taxon>
        <taxon>Philodinida</taxon>
        <taxon>Philodinidae</taxon>
        <taxon>Rotaria</taxon>
    </lineage>
</organism>
<dbReference type="Proteomes" id="UP000663848">
    <property type="component" value="Unassembled WGS sequence"/>
</dbReference>
<name>A0A822H2Z5_9BILA</name>
<dbReference type="EMBL" id="CAJOBR010107334">
    <property type="protein sequence ID" value="CAF5157730.1"/>
    <property type="molecule type" value="Genomic_DNA"/>
</dbReference>
<gene>
    <name evidence="1" type="ORF">QYT958_LOCUS48968</name>
</gene>
<feature type="non-terminal residue" evidence="1">
    <location>
        <position position="51"/>
    </location>
</feature>
<reference evidence="1" key="1">
    <citation type="submission" date="2021-02" db="EMBL/GenBank/DDBJ databases">
        <authorList>
            <person name="Nowell W R."/>
        </authorList>
    </citation>
    <scope>NUCLEOTIDE SEQUENCE</scope>
</reference>
<evidence type="ECO:0000313" key="2">
    <source>
        <dbReference type="Proteomes" id="UP000663848"/>
    </source>
</evidence>
<comment type="caution">
    <text evidence="1">The sequence shown here is derived from an EMBL/GenBank/DDBJ whole genome shotgun (WGS) entry which is preliminary data.</text>
</comment>
<protein>
    <submittedName>
        <fullName evidence="1">Uncharacterized protein</fullName>
    </submittedName>
</protein>